<gene>
    <name evidence="1" type="ORF">CYMTET_17411</name>
</gene>
<sequence length="182" mass="19805">MVPVNWRRGAAPRRTSLVNTRQLEAGCCPRRTPLVNTAVEYGGCPRRTPLVSNAVLEAGVALVTTPLVNTRQLEAGVRPRLAVGENTRVLETPLVNTPVEAVLPLDGCRWTDAAGRNDARSWRHAGAVPRRTPLVNTRQLEAGRTPLVNTLQLEAGSAPDLTPVNTLQSWRRVLPFVDGSPR</sequence>
<dbReference type="EMBL" id="LGRX02007752">
    <property type="protein sequence ID" value="KAK3274400.1"/>
    <property type="molecule type" value="Genomic_DNA"/>
</dbReference>
<comment type="caution">
    <text evidence="1">The sequence shown here is derived from an EMBL/GenBank/DDBJ whole genome shotgun (WGS) entry which is preliminary data.</text>
</comment>
<accession>A0AAE0L7C1</accession>
<name>A0AAE0L7C1_9CHLO</name>
<organism evidence="1 2">
    <name type="scientific">Cymbomonas tetramitiformis</name>
    <dbReference type="NCBI Taxonomy" id="36881"/>
    <lineage>
        <taxon>Eukaryota</taxon>
        <taxon>Viridiplantae</taxon>
        <taxon>Chlorophyta</taxon>
        <taxon>Pyramimonadophyceae</taxon>
        <taxon>Pyramimonadales</taxon>
        <taxon>Pyramimonadaceae</taxon>
        <taxon>Cymbomonas</taxon>
    </lineage>
</organism>
<dbReference type="Proteomes" id="UP001190700">
    <property type="component" value="Unassembled WGS sequence"/>
</dbReference>
<keyword evidence="2" id="KW-1185">Reference proteome</keyword>
<reference evidence="1 2" key="1">
    <citation type="journal article" date="2015" name="Genome Biol. Evol.">
        <title>Comparative Genomics of a Bacterivorous Green Alga Reveals Evolutionary Causalities and Consequences of Phago-Mixotrophic Mode of Nutrition.</title>
        <authorList>
            <person name="Burns J.A."/>
            <person name="Paasch A."/>
            <person name="Narechania A."/>
            <person name="Kim E."/>
        </authorList>
    </citation>
    <scope>NUCLEOTIDE SEQUENCE [LARGE SCALE GENOMIC DNA]</scope>
    <source>
        <strain evidence="1 2">PLY_AMNH</strain>
    </source>
</reference>
<dbReference type="AlphaFoldDB" id="A0AAE0L7C1"/>
<protein>
    <submittedName>
        <fullName evidence="1">Uncharacterized protein</fullName>
    </submittedName>
</protein>
<evidence type="ECO:0000313" key="1">
    <source>
        <dbReference type="EMBL" id="KAK3274400.1"/>
    </source>
</evidence>
<proteinExistence type="predicted"/>
<evidence type="ECO:0000313" key="2">
    <source>
        <dbReference type="Proteomes" id="UP001190700"/>
    </source>
</evidence>